<dbReference type="PRINTS" id="PR00998">
    <property type="entry name" value="CRBOXYPTASET"/>
</dbReference>
<evidence type="ECO:0000313" key="2">
    <source>
        <dbReference type="EMBL" id="UQZ81695.1"/>
    </source>
</evidence>
<comment type="catalytic activity">
    <reaction evidence="1">
        <text>Release of a C-terminal amino acid with broad specificity, except for -Pro.</text>
        <dbReference type="EC" id="3.4.17.19"/>
    </reaction>
</comment>
<dbReference type="EMBL" id="CP027059">
    <property type="protein sequence ID" value="UQZ81695.1"/>
    <property type="molecule type" value="Genomic_DNA"/>
</dbReference>
<dbReference type="PIRSF" id="PIRSF006615">
    <property type="entry name" value="Zn_crbxpep_Taq"/>
    <property type="match status" value="1"/>
</dbReference>
<dbReference type="EC" id="3.4.17.19" evidence="1"/>
<keyword evidence="1 2" id="KW-0378">Hydrolase</keyword>
<dbReference type="PROSITE" id="PS52034">
    <property type="entry name" value="PEPTIDASE_M32"/>
    <property type="match status" value="1"/>
</dbReference>
<keyword evidence="1" id="KW-0645">Protease</keyword>
<comment type="similarity">
    <text evidence="1">Belongs to the peptidase M32 family.</text>
</comment>
<accession>A0ABY4RI52</accession>
<keyword evidence="1" id="KW-0121">Carboxypeptidase</keyword>
<keyword evidence="1" id="KW-0479">Metal-binding</keyword>
<dbReference type="Proteomes" id="UP001057134">
    <property type="component" value="Chromosome"/>
</dbReference>
<dbReference type="SUPFAM" id="SSF55486">
    <property type="entry name" value="Metalloproteases ('zincins'), catalytic domain"/>
    <property type="match status" value="1"/>
</dbReference>
<organism evidence="2 3">
    <name type="scientific">Paenibacillus konkukensis</name>
    <dbReference type="NCBI Taxonomy" id="2020716"/>
    <lineage>
        <taxon>Bacteria</taxon>
        <taxon>Bacillati</taxon>
        <taxon>Bacillota</taxon>
        <taxon>Bacilli</taxon>
        <taxon>Bacillales</taxon>
        <taxon>Paenibacillaceae</taxon>
        <taxon>Paenibacillus</taxon>
    </lineage>
</organism>
<comment type="function">
    <text evidence="1">Broad specificity carboxypetidase that releases amino acids sequentially from the C-terminus, including neutral, aromatic, polar and basic residues.</text>
</comment>
<reference evidence="2" key="1">
    <citation type="submission" date="2018-02" db="EMBL/GenBank/DDBJ databases">
        <authorList>
            <person name="Kim S.-K."/>
            <person name="Jung H.-I."/>
            <person name="Lee S.-W."/>
        </authorList>
    </citation>
    <scope>NUCLEOTIDE SEQUENCE</scope>
    <source>
        <strain evidence="2">SK3146</strain>
    </source>
</reference>
<gene>
    <name evidence="2" type="primary">ypwA</name>
    <name evidence="2" type="ORF">SK3146_00851</name>
</gene>
<name>A0ABY4RI52_9BACL</name>
<evidence type="ECO:0000256" key="1">
    <source>
        <dbReference type="PIRNR" id="PIRNR006615"/>
    </source>
</evidence>
<keyword evidence="3" id="KW-1185">Reference proteome</keyword>
<keyword evidence="1 2" id="KW-0482">Metalloprotease</keyword>
<reference evidence="2" key="2">
    <citation type="journal article" date="2021" name="J Anim Sci Technol">
        <title>Complete genome sequence of Paenibacillus konkukensis sp. nov. SK3146 as a potential probiotic strain.</title>
        <authorList>
            <person name="Jung H.I."/>
            <person name="Park S."/>
            <person name="Niu K.M."/>
            <person name="Lee S.W."/>
            <person name="Kothari D."/>
            <person name="Yi K.J."/>
            <person name="Kim S.K."/>
        </authorList>
    </citation>
    <scope>NUCLEOTIDE SEQUENCE</scope>
    <source>
        <strain evidence="2">SK3146</strain>
    </source>
</reference>
<proteinExistence type="inferred from homology"/>
<dbReference type="GO" id="GO:0008237">
    <property type="term" value="F:metallopeptidase activity"/>
    <property type="evidence" value="ECO:0007669"/>
    <property type="project" value="UniProtKB-KW"/>
</dbReference>
<dbReference type="Gene3D" id="1.10.1370.30">
    <property type="match status" value="1"/>
</dbReference>
<dbReference type="CDD" id="cd06460">
    <property type="entry name" value="M32_Taq"/>
    <property type="match status" value="1"/>
</dbReference>
<evidence type="ECO:0000313" key="3">
    <source>
        <dbReference type="Proteomes" id="UP001057134"/>
    </source>
</evidence>
<dbReference type="PANTHER" id="PTHR34217:SF1">
    <property type="entry name" value="CARBOXYPEPTIDASE 1"/>
    <property type="match status" value="1"/>
</dbReference>
<sequence length="517" mass="58974">MLFLIGKGVLSVTAQGFDQKLTEFKEYLKKMKSYEEAIGLLYWDMRTGAPKKGIGTRSEVVGMLSAEHFAMAVSEQMGEMLAYFNESDKQALLSSTDRTVVKECAKDYERSKKIPPKLHQEYVVLTSQAESVWEEAKEASDYAKFQPYLEKIVAANLEFIQLWGYEGHKYNTLLDMYEPGMTVAKLDEVFGALREKVVPLLSAVQASPHKPETGFLRQRFDKQKQKAFSLFILGQMGYDFEAGRLDETVHPFATGLNPGDVRITTRYLLDDVNSALFGTIHEGGHALYEQNISPELIGTPLCTGTSMGIHESQSRYWENMIGRSRPFWKRYYKDLQANYPGQFDSVSVEEFYRASNEVKPSLIRIEADELTYNLHIMVRYEIEKALFSESVRVADLPEVWNEKYKEYLGVVPASDGEGVLQDVHWAGGSFGYFPSYALGNMYAAQIEHTLRKQLAGYDELIESGNLLPIKDWLTDRIYRYGKALSPNEIIMQVTGEELNPDYLVQYFAKKFGDIYKL</sequence>
<protein>
    <recommendedName>
        <fullName evidence="1">Metal-dependent carboxypeptidase</fullName>
        <ecNumber evidence="1">3.4.17.19</ecNumber>
    </recommendedName>
</protein>
<dbReference type="InterPro" id="IPR001333">
    <property type="entry name" value="Peptidase_M32_Taq"/>
</dbReference>
<dbReference type="Pfam" id="PF02074">
    <property type="entry name" value="Peptidase_M32"/>
    <property type="match status" value="1"/>
</dbReference>
<dbReference type="PANTHER" id="PTHR34217">
    <property type="entry name" value="METAL-DEPENDENT CARBOXYPEPTIDASE"/>
    <property type="match status" value="1"/>
</dbReference>